<dbReference type="Pfam" id="PF11304">
    <property type="entry name" value="DUF3106"/>
    <property type="match status" value="1"/>
</dbReference>
<feature type="region of interest" description="Disordered" evidence="1">
    <location>
        <begin position="108"/>
        <end position="165"/>
    </location>
</feature>
<proteinExistence type="predicted"/>
<name>A0A974SNH7_9RHOO</name>
<feature type="signal peptide" evidence="2">
    <location>
        <begin position="1"/>
        <end position="25"/>
    </location>
</feature>
<dbReference type="EMBL" id="CP064781">
    <property type="protein sequence ID" value="QRJ63459.1"/>
    <property type="molecule type" value="Genomic_DNA"/>
</dbReference>
<sequence>MAKELAGALILALILALGLGAPAWAAPPSPAVVVTPPQPAWNGLSKEQQAVLAPLAGEWDRMENYRRKKWLGIAQRYRTMAPEEQQRLQQKMHEWARLTPEQRLAAREKYKGLNQLPPEERAARKQKWQEYSQLPADERRRPRPADTSTAPPAPAAPPLPATEQR</sequence>
<dbReference type="RefSeq" id="WP_203386986.1">
    <property type="nucleotide sequence ID" value="NZ_CP064781.1"/>
</dbReference>
<evidence type="ECO:0000313" key="3">
    <source>
        <dbReference type="EMBL" id="QRJ63459.1"/>
    </source>
</evidence>
<evidence type="ECO:0000256" key="2">
    <source>
        <dbReference type="SAM" id="SignalP"/>
    </source>
</evidence>
<keyword evidence="2" id="KW-0732">Signal</keyword>
<dbReference type="InterPro" id="IPR021455">
    <property type="entry name" value="DUF3106"/>
</dbReference>
<evidence type="ECO:0000313" key="4">
    <source>
        <dbReference type="Proteomes" id="UP000663444"/>
    </source>
</evidence>
<protein>
    <submittedName>
        <fullName evidence="3">DUF3106 domain-containing protein</fullName>
    </submittedName>
</protein>
<dbReference type="AlphaFoldDB" id="A0A974SNH7"/>
<reference evidence="3" key="1">
    <citation type="submission" date="2020-11" db="EMBL/GenBank/DDBJ databases">
        <title>Azospira restricta DSM 18626 genome sequence.</title>
        <authorList>
            <person name="Moe W.M."/>
        </authorList>
    </citation>
    <scope>NUCLEOTIDE SEQUENCE</scope>
    <source>
        <strain evidence="3">DSM 18626</strain>
    </source>
</reference>
<feature type="compositionally biased region" description="Pro residues" evidence="1">
    <location>
        <begin position="151"/>
        <end position="165"/>
    </location>
</feature>
<keyword evidence="4" id="KW-1185">Reference proteome</keyword>
<dbReference type="Proteomes" id="UP000663444">
    <property type="component" value="Chromosome"/>
</dbReference>
<feature type="chain" id="PRO_5037363007" evidence="2">
    <location>
        <begin position="26"/>
        <end position="165"/>
    </location>
</feature>
<accession>A0A974SNH7</accession>
<evidence type="ECO:0000256" key="1">
    <source>
        <dbReference type="SAM" id="MobiDB-lite"/>
    </source>
</evidence>
<dbReference type="KEGG" id="ares:IWH25_17235"/>
<gene>
    <name evidence="3" type="ORF">IWH25_17235</name>
</gene>
<organism evidence="3 4">
    <name type="scientific">Azospira restricta</name>
    <dbReference type="NCBI Taxonomy" id="404405"/>
    <lineage>
        <taxon>Bacteria</taxon>
        <taxon>Pseudomonadati</taxon>
        <taxon>Pseudomonadota</taxon>
        <taxon>Betaproteobacteria</taxon>
        <taxon>Rhodocyclales</taxon>
        <taxon>Rhodocyclaceae</taxon>
        <taxon>Azospira</taxon>
    </lineage>
</organism>